<evidence type="ECO:0000256" key="7">
    <source>
        <dbReference type="ARBA" id="ARBA00023004"/>
    </source>
</evidence>
<dbReference type="Pfam" id="PF00487">
    <property type="entry name" value="FA_desaturase"/>
    <property type="match status" value="1"/>
</dbReference>
<evidence type="ECO:0000313" key="13">
    <source>
        <dbReference type="Proteomes" id="UP000199400"/>
    </source>
</evidence>
<dbReference type="GO" id="GO:0016717">
    <property type="term" value="F:oxidoreductase activity, acting on paired donors, with oxidation of a pair of donors resulting in the reduction of molecular oxygen to two molecules of water"/>
    <property type="evidence" value="ECO:0007669"/>
    <property type="project" value="InterPro"/>
</dbReference>
<dbReference type="GO" id="GO:0006631">
    <property type="term" value="P:fatty acid metabolic process"/>
    <property type="evidence" value="ECO:0007669"/>
    <property type="project" value="UniProtKB-KW"/>
</dbReference>
<feature type="transmembrane region" description="Helical" evidence="10">
    <location>
        <begin position="126"/>
        <end position="154"/>
    </location>
</feature>
<keyword evidence="5 10" id="KW-1133">Transmembrane helix</keyword>
<keyword evidence="7" id="KW-0408">Iron</keyword>
<name>A0A1I1WQY7_9BACT</name>
<keyword evidence="4" id="KW-0276">Fatty acid metabolism</keyword>
<evidence type="ECO:0000256" key="2">
    <source>
        <dbReference type="ARBA" id="ARBA00008749"/>
    </source>
</evidence>
<evidence type="ECO:0000256" key="9">
    <source>
        <dbReference type="ARBA" id="ARBA00023136"/>
    </source>
</evidence>
<dbReference type="PANTHER" id="PTHR11351">
    <property type="entry name" value="ACYL-COA DESATURASE"/>
    <property type="match status" value="1"/>
</dbReference>
<keyword evidence="8" id="KW-0443">Lipid metabolism</keyword>
<gene>
    <name evidence="12" type="ORF">SAMN02745121_02440</name>
</gene>
<evidence type="ECO:0000256" key="10">
    <source>
        <dbReference type="SAM" id="Phobius"/>
    </source>
</evidence>
<keyword evidence="3 10" id="KW-0812">Transmembrane</keyword>
<organism evidence="12 13">
    <name type="scientific">Nannocystis exedens</name>
    <dbReference type="NCBI Taxonomy" id="54"/>
    <lineage>
        <taxon>Bacteria</taxon>
        <taxon>Pseudomonadati</taxon>
        <taxon>Myxococcota</taxon>
        <taxon>Polyangia</taxon>
        <taxon>Nannocystales</taxon>
        <taxon>Nannocystaceae</taxon>
        <taxon>Nannocystis</taxon>
    </lineage>
</organism>
<keyword evidence="13" id="KW-1185">Reference proteome</keyword>
<evidence type="ECO:0000256" key="4">
    <source>
        <dbReference type="ARBA" id="ARBA00022832"/>
    </source>
</evidence>
<keyword evidence="6" id="KW-0560">Oxidoreductase</keyword>
<evidence type="ECO:0000259" key="11">
    <source>
        <dbReference type="Pfam" id="PF00487"/>
    </source>
</evidence>
<evidence type="ECO:0000256" key="6">
    <source>
        <dbReference type="ARBA" id="ARBA00023002"/>
    </source>
</evidence>
<dbReference type="InterPro" id="IPR005804">
    <property type="entry name" value="FA_desaturase_dom"/>
</dbReference>
<comment type="similarity">
    <text evidence="2">Belongs to the fatty acid desaturase type 2 family.</text>
</comment>
<dbReference type="STRING" id="54.SAMN02745121_02440"/>
<dbReference type="InterPro" id="IPR015876">
    <property type="entry name" value="Acyl-CoA_DS"/>
</dbReference>
<comment type="subcellular location">
    <subcellularLocation>
        <location evidence="1">Membrane</location>
        <topology evidence="1">Multi-pass membrane protein</topology>
    </subcellularLocation>
</comment>
<evidence type="ECO:0000256" key="3">
    <source>
        <dbReference type="ARBA" id="ARBA00022692"/>
    </source>
</evidence>
<dbReference type="PANTHER" id="PTHR11351:SF33">
    <property type="entry name" value="DELTA-9 FATTY ACID DESATURASE, DESA"/>
    <property type="match status" value="1"/>
</dbReference>
<accession>A0A1I1WQY7</accession>
<dbReference type="Proteomes" id="UP000199400">
    <property type="component" value="Unassembled WGS sequence"/>
</dbReference>
<feature type="domain" description="Fatty acid desaturase" evidence="11">
    <location>
        <begin position="5"/>
        <end position="225"/>
    </location>
</feature>
<proteinExistence type="inferred from homology"/>
<keyword evidence="9 10" id="KW-0472">Membrane</keyword>
<dbReference type="AlphaFoldDB" id="A0A1I1WQY7"/>
<dbReference type="EMBL" id="FOMX01000006">
    <property type="protein sequence ID" value="SFD95500.1"/>
    <property type="molecule type" value="Genomic_DNA"/>
</dbReference>
<feature type="transmembrane region" description="Helical" evidence="10">
    <location>
        <begin position="39"/>
        <end position="60"/>
    </location>
</feature>
<evidence type="ECO:0000256" key="1">
    <source>
        <dbReference type="ARBA" id="ARBA00004141"/>
    </source>
</evidence>
<evidence type="ECO:0000256" key="5">
    <source>
        <dbReference type="ARBA" id="ARBA00022989"/>
    </source>
</evidence>
<dbReference type="RefSeq" id="WP_170135439.1">
    <property type="nucleotide sequence ID" value="NZ_FOMX01000006.1"/>
</dbReference>
<sequence length="263" mass="29459">MLSVLLLCVGFGWLANISISVYAHRALAHKAVALHPAPAHVFRFLIFLTTGTRVRAWVAVHRKHHAYVDREGDPHSPVVHGIAPIFFAGYRYYFRESTNEATLRRFGHDCPDDWLERNLYEGRSNLGLALLAAMYLGLLGPWLGLLGFALQLMWMPLCAGVINGLGHHAGYRNHETRDGSRNVVPLALVIAGEELHNNHHRFPRSAKFSTRWWEFDVGWAIVRALAACGLARELYVYDRKWRPGAPLPAVRPAEAAPFEAAGS</sequence>
<dbReference type="CDD" id="cd03505">
    <property type="entry name" value="Delta9-FADS-like"/>
    <property type="match status" value="1"/>
</dbReference>
<protein>
    <submittedName>
        <fullName evidence="12">Fatty-acid desaturase</fullName>
    </submittedName>
</protein>
<evidence type="ECO:0000313" key="12">
    <source>
        <dbReference type="EMBL" id="SFD95500.1"/>
    </source>
</evidence>
<dbReference type="GO" id="GO:0016020">
    <property type="term" value="C:membrane"/>
    <property type="evidence" value="ECO:0007669"/>
    <property type="project" value="UniProtKB-SubCell"/>
</dbReference>
<reference evidence="13" key="1">
    <citation type="submission" date="2016-10" db="EMBL/GenBank/DDBJ databases">
        <authorList>
            <person name="Varghese N."/>
            <person name="Submissions S."/>
        </authorList>
    </citation>
    <scope>NUCLEOTIDE SEQUENCE [LARGE SCALE GENOMIC DNA]</scope>
    <source>
        <strain evidence="13">ATCC 25963</strain>
    </source>
</reference>
<evidence type="ECO:0000256" key="8">
    <source>
        <dbReference type="ARBA" id="ARBA00023098"/>
    </source>
</evidence>